<comment type="caution">
    <text evidence="2">The sequence shown here is derived from an EMBL/GenBank/DDBJ whole genome shotgun (WGS) entry which is preliminary data.</text>
</comment>
<reference evidence="2" key="2">
    <citation type="submission" date="2020-09" db="EMBL/GenBank/DDBJ databases">
        <authorList>
            <person name="Sun Q."/>
            <person name="Zhou Y."/>
        </authorList>
    </citation>
    <scope>NUCLEOTIDE SEQUENCE</scope>
    <source>
        <strain evidence="2">CGMCC 4.3508</strain>
    </source>
</reference>
<evidence type="ECO:0000313" key="3">
    <source>
        <dbReference type="Proteomes" id="UP000638263"/>
    </source>
</evidence>
<gene>
    <name evidence="2" type="ORF">GCM10011588_61630</name>
</gene>
<evidence type="ECO:0000313" key="2">
    <source>
        <dbReference type="EMBL" id="GGL38705.1"/>
    </source>
</evidence>
<dbReference type="GO" id="GO:0004540">
    <property type="term" value="F:RNA nuclease activity"/>
    <property type="evidence" value="ECO:0007669"/>
    <property type="project" value="InterPro"/>
</dbReference>
<evidence type="ECO:0000259" key="1">
    <source>
        <dbReference type="Pfam" id="PF01936"/>
    </source>
</evidence>
<dbReference type="Pfam" id="PF01936">
    <property type="entry name" value="NYN"/>
    <property type="match status" value="1"/>
</dbReference>
<proteinExistence type="predicted"/>
<name>A0A917VWW2_9NOCA</name>
<feature type="domain" description="NYN" evidence="1">
    <location>
        <begin position="41"/>
        <end position="203"/>
    </location>
</feature>
<dbReference type="InterPro" id="IPR021139">
    <property type="entry name" value="NYN"/>
</dbReference>
<accession>A0A917VWW2</accession>
<sequence length="248" mass="26565">MGQDRMMSVSEMAPAGDEVAGSLHDSGDEAVGPETDGLRRVLLVWDAPNLDMGLGAILGGRPTAAYRPRFDALGRWLLARTSELSAGEKQRLEPEATVFTNIAPGTADVVRPWVEALRNVGYAVFAKPKIDEDSDVDSDMLGHIAQRTRGSGLAGIIVASADGQAFREPLELLAGEGIPVQVLGFREHASWAVTSDTLEFVDLEDIPGVFREPLPRVSLDSLPDEGAWLQPFRPLSALLTSRPAQGVA</sequence>
<dbReference type="AlphaFoldDB" id="A0A917VWW2"/>
<dbReference type="EMBL" id="BMMH01000022">
    <property type="protein sequence ID" value="GGL38705.1"/>
    <property type="molecule type" value="Genomic_DNA"/>
</dbReference>
<keyword evidence="3" id="KW-1185">Reference proteome</keyword>
<dbReference type="Proteomes" id="UP000638263">
    <property type="component" value="Unassembled WGS sequence"/>
</dbReference>
<protein>
    <recommendedName>
        <fullName evidence="1">NYN domain-containing protein</fullName>
    </recommendedName>
</protein>
<organism evidence="2 3">
    <name type="scientific">Nocardia jinanensis</name>
    <dbReference type="NCBI Taxonomy" id="382504"/>
    <lineage>
        <taxon>Bacteria</taxon>
        <taxon>Bacillati</taxon>
        <taxon>Actinomycetota</taxon>
        <taxon>Actinomycetes</taxon>
        <taxon>Mycobacteriales</taxon>
        <taxon>Nocardiaceae</taxon>
        <taxon>Nocardia</taxon>
    </lineage>
</organism>
<reference evidence="2" key="1">
    <citation type="journal article" date="2014" name="Int. J. Syst. Evol. Microbiol.">
        <title>Complete genome sequence of Corynebacterium casei LMG S-19264T (=DSM 44701T), isolated from a smear-ripened cheese.</title>
        <authorList>
            <consortium name="US DOE Joint Genome Institute (JGI-PGF)"/>
            <person name="Walter F."/>
            <person name="Albersmeier A."/>
            <person name="Kalinowski J."/>
            <person name="Ruckert C."/>
        </authorList>
    </citation>
    <scope>NUCLEOTIDE SEQUENCE</scope>
    <source>
        <strain evidence="2">CGMCC 4.3508</strain>
    </source>
</reference>